<comment type="subcellular location">
    <subcellularLocation>
        <location evidence="1">Membrane</location>
        <topology evidence="1">Single-pass membrane protein</topology>
    </subcellularLocation>
</comment>
<dbReference type="PANTHER" id="PTHR13674:SF5">
    <property type="entry name" value="UPF0389 PROTEIN CG9231"/>
    <property type="match status" value="1"/>
</dbReference>
<dbReference type="AlphaFoldDB" id="A0A3P7IPL9"/>
<evidence type="ECO:0000256" key="6">
    <source>
        <dbReference type="SAM" id="Phobius"/>
    </source>
</evidence>
<gene>
    <name evidence="7" type="ORF">SVUK_LOCUS1335</name>
</gene>
<keyword evidence="5 6" id="KW-0472">Membrane</keyword>
<sequence>MFICSQRQAAKKEQNPYMTRAMFEEQMKSQRAQSADAGENYLSLDEYNSLTFVWFLKHLCRFSERGVIPTRWQKFCLVITRMYQSQSEIPQYVANGTMNRMHDRMRVVFICVAVICFFVLFFYFESRTASKIARDRDAIASRNN</sequence>
<evidence type="ECO:0000256" key="5">
    <source>
        <dbReference type="ARBA" id="ARBA00023136"/>
    </source>
</evidence>
<evidence type="ECO:0000256" key="1">
    <source>
        <dbReference type="ARBA" id="ARBA00004167"/>
    </source>
</evidence>
<evidence type="ECO:0000256" key="3">
    <source>
        <dbReference type="ARBA" id="ARBA00022692"/>
    </source>
</evidence>
<dbReference type="EMBL" id="UYYB01002602">
    <property type="protein sequence ID" value="VDM66337.1"/>
    <property type="molecule type" value="Genomic_DNA"/>
</dbReference>
<dbReference type="PANTHER" id="PTHR13674">
    <property type="entry name" value="GROWTH AND TRANSFORMATION-DEPENDENT PROTEIN"/>
    <property type="match status" value="1"/>
</dbReference>
<comment type="similarity">
    <text evidence="2">Belongs to the UPF0389 family.</text>
</comment>
<reference evidence="7 8" key="1">
    <citation type="submission" date="2018-11" db="EMBL/GenBank/DDBJ databases">
        <authorList>
            <consortium name="Pathogen Informatics"/>
        </authorList>
    </citation>
    <scope>NUCLEOTIDE SEQUENCE [LARGE SCALE GENOMIC DNA]</scope>
</reference>
<evidence type="ECO:0000256" key="2">
    <source>
        <dbReference type="ARBA" id="ARBA00007363"/>
    </source>
</evidence>
<evidence type="ECO:0000313" key="8">
    <source>
        <dbReference type="Proteomes" id="UP000270094"/>
    </source>
</evidence>
<dbReference type="OrthoDB" id="8193498at2759"/>
<dbReference type="Proteomes" id="UP000270094">
    <property type="component" value="Unassembled WGS sequence"/>
</dbReference>
<protein>
    <submittedName>
        <fullName evidence="7">Uncharacterized protein</fullName>
    </submittedName>
</protein>
<organism evidence="7 8">
    <name type="scientific">Strongylus vulgaris</name>
    <name type="common">Blood worm</name>
    <dbReference type="NCBI Taxonomy" id="40348"/>
    <lineage>
        <taxon>Eukaryota</taxon>
        <taxon>Metazoa</taxon>
        <taxon>Ecdysozoa</taxon>
        <taxon>Nematoda</taxon>
        <taxon>Chromadorea</taxon>
        <taxon>Rhabditida</taxon>
        <taxon>Rhabditina</taxon>
        <taxon>Rhabditomorpha</taxon>
        <taxon>Strongyloidea</taxon>
        <taxon>Strongylidae</taxon>
        <taxon>Strongylus</taxon>
    </lineage>
</organism>
<dbReference type="InterPro" id="IPR009432">
    <property type="entry name" value="DUF1075"/>
</dbReference>
<evidence type="ECO:0000256" key="4">
    <source>
        <dbReference type="ARBA" id="ARBA00022989"/>
    </source>
</evidence>
<accession>A0A3P7IPL9</accession>
<keyword evidence="4 6" id="KW-1133">Transmembrane helix</keyword>
<keyword evidence="8" id="KW-1185">Reference proteome</keyword>
<name>A0A3P7IPL9_STRVU</name>
<proteinExistence type="inferred from homology"/>
<feature type="transmembrane region" description="Helical" evidence="6">
    <location>
        <begin position="107"/>
        <end position="124"/>
    </location>
</feature>
<keyword evidence="3 6" id="KW-0812">Transmembrane</keyword>
<evidence type="ECO:0000313" key="7">
    <source>
        <dbReference type="EMBL" id="VDM66337.1"/>
    </source>
</evidence>
<dbReference type="GO" id="GO:0016020">
    <property type="term" value="C:membrane"/>
    <property type="evidence" value="ECO:0007669"/>
    <property type="project" value="UniProtKB-SubCell"/>
</dbReference>